<organism evidence="3 4">
    <name type="scientific">Actinomadura rayongensis</name>
    <dbReference type="NCBI Taxonomy" id="1429076"/>
    <lineage>
        <taxon>Bacteria</taxon>
        <taxon>Bacillati</taxon>
        <taxon>Actinomycetota</taxon>
        <taxon>Actinomycetes</taxon>
        <taxon>Streptosporangiales</taxon>
        <taxon>Thermomonosporaceae</taxon>
        <taxon>Actinomadura</taxon>
    </lineage>
</organism>
<reference evidence="3 4" key="1">
    <citation type="submission" date="2019-12" db="EMBL/GenBank/DDBJ databases">
        <title>Nocardia macrotermitis sp. nov. and Nocardia aurantia sp. nov., isolated from the gut of the fungus growing-termite Macrotermes natalensis.</title>
        <authorList>
            <person name="Christine B."/>
            <person name="Rene B."/>
        </authorList>
    </citation>
    <scope>NUCLEOTIDE SEQUENCE [LARGE SCALE GENOMIC DNA]</scope>
    <source>
        <strain evidence="3 4">DSM 102126</strain>
    </source>
</reference>
<dbReference type="EMBL" id="WUTW01000002">
    <property type="protein sequence ID" value="MXQ64670.1"/>
    <property type="molecule type" value="Genomic_DNA"/>
</dbReference>
<feature type="compositionally biased region" description="Low complexity" evidence="1">
    <location>
        <begin position="1"/>
        <end position="19"/>
    </location>
</feature>
<evidence type="ECO:0000313" key="4">
    <source>
        <dbReference type="Proteomes" id="UP000431901"/>
    </source>
</evidence>
<comment type="caution">
    <text evidence="3">The sequence shown here is derived from an EMBL/GenBank/DDBJ whole genome shotgun (WGS) entry which is preliminary data.</text>
</comment>
<dbReference type="AlphaFoldDB" id="A0A6I4W7F9"/>
<proteinExistence type="predicted"/>
<feature type="transmembrane region" description="Helical" evidence="2">
    <location>
        <begin position="295"/>
        <end position="313"/>
    </location>
</feature>
<feature type="transmembrane region" description="Helical" evidence="2">
    <location>
        <begin position="250"/>
        <end position="268"/>
    </location>
</feature>
<feature type="transmembrane region" description="Helical" evidence="2">
    <location>
        <begin position="205"/>
        <end position="230"/>
    </location>
</feature>
<keyword evidence="4" id="KW-1185">Reference proteome</keyword>
<feature type="transmembrane region" description="Helical" evidence="2">
    <location>
        <begin position="325"/>
        <end position="343"/>
    </location>
</feature>
<feature type="transmembrane region" description="Helical" evidence="2">
    <location>
        <begin position="375"/>
        <end position="397"/>
    </location>
</feature>
<feature type="transmembrane region" description="Helical" evidence="2">
    <location>
        <begin position="111"/>
        <end position="130"/>
    </location>
</feature>
<dbReference type="RefSeq" id="WP_161102867.1">
    <property type="nucleotide sequence ID" value="NZ_JBHLYI010000001.1"/>
</dbReference>
<feature type="region of interest" description="Disordered" evidence="1">
    <location>
        <begin position="1"/>
        <end position="29"/>
    </location>
</feature>
<dbReference type="Proteomes" id="UP000431901">
    <property type="component" value="Unassembled WGS sequence"/>
</dbReference>
<gene>
    <name evidence="3" type="ORF">GQ466_11540</name>
</gene>
<sequence length="527" mass="57687">MTGERSSGRTGTITRGRTPGKPDEPDTRAAPWWRGPYAVLAGLMVLWAVAVTLQHQWAGDFRLHLATIDELQRNPWHPRDPMVGAAEGSPYYSPYMVFLALAGHGVSARTLLEIAGIVNIVLLLAGVWRFVGRRAGTFPAVLTVVFWLLLWGTEPRDWSGFLGLYSLSWTLSYPSTLATALMLFIWDATLTWLDRPAGWRRPALIGALGFLVVLIHPFTAINTIIGVAAFALCRPHRLRAALTSWRSVRWLLVAAVVAGLAALLWPWSDITTLLGASGDFSEIHRPLIADIIRDWGLPGYGLAAVCVPALVLARRRVLGRELQALFLGAVLVLAVGVLVLGNYGFGRVIPVVLLPLHIALAIRLGTAARRTGVRLAYGAVAVLFCLVGVVANVGGLVRVGHVDAAVAKKWNVRESASPYDALTPLIRPGSVVISTRSWSRRVVNARGAFSVQPGWPYPFVNEDERTRDVKTFFRKGTTPQERQRIADRYHVACVLAWHRSPPLRPGGLAGFDRRTVSGKYVLACRSL</sequence>
<name>A0A6I4W7F9_9ACTN</name>
<evidence type="ECO:0000256" key="2">
    <source>
        <dbReference type="SAM" id="Phobius"/>
    </source>
</evidence>
<keyword evidence="2" id="KW-0472">Membrane</keyword>
<dbReference type="OrthoDB" id="3482172at2"/>
<feature type="transmembrane region" description="Helical" evidence="2">
    <location>
        <begin position="136"/>
        <end position="152"/>
    </location>
</feature>
<feature type="transmembrane region" description="Helical" evidence="2">
    <location>
        <begin position="349"/>
        <end position="368"/>
    </location>
</feature>
<keyword evidence="2" id="KW-0812">Transmembrane</keyword>
<evidence type="ECO:0000256" key="1">
    <source>
        <dbReference type="SAM" id="MobiDB-lite"/>
    </source>
</evidence>
<evidence type="ECO:0000313" key="3">
    <source>
        <dbReference type="EMBL" id="MXQ64670.1"/>
    </source>
</evidence>
<protein>
    <recommendedName>
        <fullName evidence="5">Glycosyltransferase RgtA/B/C/D-like domain-containing protein</fullName>
    </recommendedName>
</protein>
<feature type="transmembrane region" description="Helical" evidence="2">
    <location>
        <begin position="164"/>
        <end position="185"/>
    </location>
</feature>
<keyword evidence="2" id="KW-1133">Transmembrane helix</keyword>
<accession>A0A6I4W7F9</accession>
<evidence type="ECO:0008006" key="5">
    <source>
        <dbReference type="Google" id="ProtNLM"/>
    </source>
</evidence>
<feature type="transmembrane region" description="Helical" evidence="2">
    <location>
        <begin position="35"/>
        <end position="53"/>
    </location>
</feature>